<name>A0A7H0GRB7_9BACT</name>
<sequence length="161" mass="18254">MKDLNKIKIFLLEAKDISLGYSEIKFVDYDDLDAAQIGYKVDSKGNNLTSINEGDWQEEWLVIANDDLGDPIIVDTSSPDLAVLTAAHGEGDWEPQVIAESLDDFKEILNILNNSSLERNSELDTDKNSIDETQKQDFLLKIEQRNPDAAIWYWEAFLNNS</sequence>
<accession>A0A7H0GRB7</accession>
<evidence type="ECO:0000313" key="2">
    <source>
        <dbReference type="EMBL" id="QNP50833.1"/>
    </source>
</evidence>
<reference evidence="2 3" key="1">
    <citation type="submission" date="2020-08" db="EMBL/GenBank/DDBJ databases">
        <title>Genome sequence of Hymenobacter qilianensis JCM 19763T.</title>
        <authorList>
            <person name="Hyun D.-W."/>
            <person name="Bae J.-W."/>
        </authorList>
    </citation>
    <scope>NUCLEOTIDE SEQUENCE [LARGE SCALE GENOMIC DNA]</scope>
    <source>
        <strain evidence="2 3">JCM 19763</strain>
    </source>
</reference>
<dbReference type="Pfam" id="PF09346">
    <property type="entry name" value="SMI1_KNR4"/>
    <property type="match status" value="1"/>
</dbReference>
<feature type="domain" description="Knr4/Smi1-like" evidence="1">
    <location>
        <begin position="25"/>
        <end position="105"/>
    </location>
</feature>
<dbReference type="InterPro" id="IPR037883">
    <property type="entry name" value="Knr4/Smi1-like_sf"/>
</dbReference>
<dbReference type="Gene3D" id="3.40.1580.10">
    <property type="entry name" value="SMI1/KNR4-like"/>
    <property type="match status" value="1"/>
</dbReference>
<proteinExistence type="predicted"/>
<dbReference type="KEGG" id="hqi:H9L05_11630"/>
<dbReference type="RefSeq" id="WP_187731145.1">
    <property type="nucleotide sequence ID" value="NZ_BMFN01000001.1"/>
</dbReference>
<keyword evidence="3" id="KW-1185">Reference proteome</keyword>
<gene>
    <name evidence="2" type="ORF">H9L05_11630</name>
</gene>
<protein>
    <submittedName>
        <fullName evidence="2">SMI1/KNR4 family protein</fullName>
    </submittedName>
</protein>
<dbReference type="SUPFAM" id="SSF160631">
    <property type="entry name" value="SMI1/KNR4-like"/>
    <property type="match status" value="1"/>
</dbReference>
<dbReference type="InterPro" id="IPR018958">
    <property type="entry name" value="Knr4/Smi1-like_dom"/>
</dbReference>
<dbReference type="AlphaFoldDB" id="A0A7H0GRB7"/>
<dbReference type="EMBL" id="CP060784">
    <property type="protein sequence ID" value="QNP50833.1"/>
    <property type="molecule type" value="Genomic_DNA"/>
</dbReference>
<evidence type="ECO:0000313" key="3">
    <source>
        <dbReference type="Proteomes" id="UP000516093"/>
    </source>
</evidence>
<dbReference type="Proteomes" id="UP000516093">
    <property type="component" value="Chromosome"/>
</dbReference>
<evidence type="ECO:0000259" key="1">
    <source>
        <dbReference type="Pfam" id="PF09346"/>
    </source>
</evidence>
<organism evidence="2 3">
    <name type="scientific">Hymenobacter qilianensis</name>
    <dbReference type="NCBI Taxonomy" id="1385715"/>
    <lineage>
        <taxon>Bacteria</taxon>
        <taxon>Pseudomonadati</taxon>
        <taxon>Bacteroidota</taxon>
        <taxon>Cytophagia</taxon>
        <taxon>Cytophagales</taxon>
        <taxon>Hymenobacteraceae</taxon>
        <taxon>Hymenobacter</taxon>
    </lineage>
</organism>